<keyword evidence="1" id="KW-0732">Signal</keyword>
<evidence type="ECO:0000256" key="1">
    <source>
        <dbReference type="SAM" id="SignalP"/>
    </source>
</evidence>
<dbReference type="Proteomes" id="UP001176961">
    <property type="component" value="Unassembled WGS sequence"/>
</dbReference>
<gene>
    <name evidence="2" type="ORF">CYNAS_LOCUS14352</name>
</gene>
<evidence type="ECO:0000313" key="2">
    <source>
        <dbReference type="EMBL" id="CAJ0602369.1"/>
    </source>
</evidence>
<evidence type="ECO:0000313" key="3">
    <source>
        <dbReference type="Proteomes" id="UP001176961"/>
    </source>
</evidence>
<keyword evidence="3" id="KW-1185">Reference proteome</keyword>
<sequence>MFWKAIVVLVAFLAQVCSKYWPFRESLPLTYPYPKIDPFFDQSKGGWKQRF</sequence>
<organism evidence="2 3">
    <name type="scientific">Cylicocyclus nassatus</name>
    <name type="common">Nematode worm</name>
    <dbReference type="NCBI Taxonomy" id="53992"/>
    <lineage>
        <taxon>Eukaryota</taxon>
        <taxon>Metazoa</taxon>
        <taxon>Ecdysozoa</taxon>
        <taxon>Nematoda</taxon>
        <taxon>Chromadorea</taxon>
        <taxon>Rhabditida</taxon>
        <taxon>Rhabditina</taxon>
        <taxon>Rhabditomorpha</taxon>
        <taxon>Strongyloidea</taxon>
        <taxon>Strongylidae</taxon>
        <taxon>Cylicocyclus</taxon>
    </lineage>
</organism>
<dbReference type="AlphaFoldDB" id="A0AA36H289"/>
<proteinExistence type="predicted"/>
<comment type="caution">
    <text evidence="2">The sequence shown here is derived from an EMBL/GenBank/DDBJ whole genome shotgun (WGS) entry which is preliminary data.</text>
</comment>
<dbReference type="EMBL" id="CATQJL010000305">
    <property type="protein sequence ID" value="CAJ0602369.1"/>
    <property type="molecule type" value="Genomic_DNA"/>
</dbReference>
<protein>
    <submittedName>
        <fullName evidence="2">Uncharacterized protein</fullName>
    </submittedName>
</protein>
<reference evidence="2" key="1">
    <citation type="submission" date="2023-07" db="EMBL/GenBank/DDBJ databases">
        <authorList>
            <consortium name="CYATHOMIX"/>
        </authorList>
    </citation>
    <scope>NUCLEOTIDE SEQUENCE</scope>
    <source>
        <strain evidence="2">N/A</strain>
    </source>
</reference>
<feature type="signal peptide" evidence="1">
    <location>
        <begin position="1"/>
        <end position="18"/>
    </location>
</feature>
<accession>A0AA36H289</accession>
<feature type="chain" id="PRO_5041440044" evidence="1">
    <location>
        <begin position="19"/>
        <end position="51"/>
    </location>
</feature>
<name>A0AA36H289_CYLNA</name>